<evidence type="ECO:0000256" key="6">
    <source>
        <dbReference type="SAM" id="MobiDB-lite"/>
    </source>
</evidence>
<feature type="domain" description="Chitin-binding type-2" evidence="8">
    <location>
        <begin position="197"/>
        <end position="253"/>
    </location>
</feature>
<keyword evidence="10" id="KW-1185">Reference proteome</keyword>
<feature type="domain" description="Chitin-binding type-2" evidence="8">
    <location>
        <begin position="139"/>
        <end position="196"/>
    </location>
</feature>
<keyword evidence="2 7" id="KW-0732">Signal</keyword>
<accession>A0A8J2S329</accession>
<dbReference type="PANTHER" id="PTHR23301">
    <property type="entry name" value="CHITIN BINDING PERITROPHIN-A"/>
    <property type="match status" value="1"/>
</dbReference>
<dbReference type="GO" id="GO:0008061">
    <property type="term" value="F:chitin binding"/>
    <property type="evidence" value="ECO:0007669"/>
    <property type="project" value="UniProtKB-KW"/>
</dbReference>
<protein>
    <recommendedName>
        <fullName evidence="8">Chitin-binding type-2 domain-containing protein</fullName>
    </recommendedName>
</protein>
<dbReference type="Pfam" id="PF01607">
    <property type="entry name" value="CBM_14"/>
    <property type="match status" value="4"/>
</dbReference>
<evidence type="ECO:0000256" key="5">
    <source>
        <dbReference type="ARBA" id="ARBA00023180"/>
    </source>
</evidence>
<proteinExistence type="predicted"/>
<keyword evidence="4" id="KW-1015">Disulfide bond</keyword>
<evidence type="ECO:0000256" key="7">
    <source>
        <dbReference type="SAM" id="SignalP"/>
    </source>
</evidence>
<name>A0A8J2S329_9CRUS</name>
<keyword evidence="5" id="KW-0325">Glycoprotein</keyword>
<dbReference type="PANTHER" id="PTHR23301:SF0">
    <property type="entry name" value="CHITIN-BINDING TYPE-2 DOMAIN-CONTAINING PROTEIN-RELATED"/>
    <property type="match status" value="1"/>
</dbReference>
<keyword evidence="3" id="KW-0677">Repeat</keyword>
<feature type="domain" description="Chitin-binding type-2" evidence="8">
    <location>
        <begin position="361"/>
        <end position="415"/>
    </location>
</feature>
<feature type="compositionally biased region" description="Low complexity" evidence="6">
    <location>
        <begin position="258"/>
        <end position="284"/>
    </location>
</feature>
<comment type="caution">
    <text evidence="9">The sequence shown here is derived from an EMBL/GenBank/DDBJ whole genome shotgun (WGS) entry which is preliminary data.</text>
</comment>
<feature type="signal peptide" evidence="7">
    <location>
        <begin position="1"/>
        <end position="19"/>
    </location>
</feature>
<dbReference type="OrthoDB" id="6020543at2759"/>
<evidence type="ECO:0000259" key="8">
    <source>
        <dbReference type="PROSITE" id="PS50940"/>
    </source>
</evidence>
<dbReference type="InterPro" id="IPR002557">
    <property type="entry name" value="Chitin-bd_dom"/>
</dbReference>
<feature type="region of interest" description="Disordered" evidence="6">
    <location>
        <begin position="96"/>
        <end position="130"/>
    </location>
</feature>
<dbReference type="GO" id="GO:0005576">
    <property type="term" value="C:extracellular region"/>
    <property type="evidence" value="ECO:0007669"/>
    <property type="project" value="InterPro"/>
</dbReference>
<dbReference type="SUPFAM" id="SSF57625">
    <property type="entry name" value="Invertebrate chitin-binding proteins"/>
    <property type="match status" value="4"/>
</dbReference>
<gene>
    <name evidence="9" type="ORF">DGAL_LOCUS13827</name>
</gene>
<evidence type="ECO:0000256" key="2">
    <source>
        <dbReference type="ARBA" id="ARBA00022729"/>
    </source>
</evidence>
<evidence type="ECO:0000313" key="9">
    <source>
        <dbReference type="EMBL" id="CAH0110264.1"/>
    </source>
</evidence>
<evidence type="ECO:0000256" key="3">
    <source>
        <dbReference type="ARBA" id="ARBA00022737"/>
    </source>
</evidence>
<evidence type="ECO:0000313" key="10">
    <source>
        <dbReference type="Proteomes" id="UP000789390"/>
    </source>
</evidence>
<dbReference type="Gene3D" id="2.170.140.10">
    <property type="entry name" value="Chitin binding domain"/>
    <property type="match status" value="4"/>
</dbReference>
<organism evidence="9 10">
    <name type="scientific">Daphnia galeata</name>
    <dbReference type="NCBI Taxonomy" id="27404"/>
    <lineage>
        <taxon>Eukaryota</taxon>
        <taxon>Metazoa</taxon>
        <taxon>Ecdysozoa</taxon>
        <taxon>Arthropoda</taxon>
        <taxon>Crustacea</taxon>
        <taxon>Branchiopoda</taxon>
        <taxon>Diplostraca</taxon>
        <taxon>Cladocera</taxon>
        <taxon>Anomopoda</taxon>
        <taxon>Daphniidae</taxon>
        <taxon>Daphnia</taxon>
    </lineage>
</organism>
<sequence length="463" mass="50161">MKQAIFALLSFIVLQVACASVVVPSPRLHNYKETFENFVCPEPNGVFPSETCSDYYLCVENVPYVQHCPGNSVFDPQTQVCVPPDGNSCQAVTTTRQTTTTTQTSTTKSSSTTFTTSPTTTTTTTSTTTTTPTTTTSAAFTCPSSNGFYPVPENLCSNLYYTCIGGDPYLSTCPGDSIFDPDSLVCVSSESASCSQNFKCPSANGSFPVPGECSSTFYTCISGTPYEQECPANEVFDPEIKHCVPYADASCNGLSTASPTTISSTSTTSSTVSSTTSRTTTPPSGEFTCPAPDGFFPHSWNVRQSVLYLCWWSSNPNGKSLLKYFKHVPDQQFLTHRPLPVWHLKMLLAVTWLLNLFLAQTFSCPTSEGFYPIPGTCGSDFYVCVSGSPYISTCPNGNIFDPETLICTPPSEATCCKSQSEAFREEVNHVKAIQVKSSNPLAVYNFKVCSDTKIKSIVCYPQK</sequence>
<dbReference type="AlphaFoldDB" id="A0A8J2S329"/>
<dbReference type="InterPro" id="IPR051940">
    <property type="entry name" value="Chitin_bind-dev_reg"/>
</dbReference>
<feature type="domain" description="Chitin-binding type-2" evidence="8">
    <location>
        <begin position="37"/>
        <end position="91"/>
    </location>
</feature>
<dbReference type="InterPro" id="IPR036508">
    <property type="entry name" value="Chitin-bd_dom_sf"/>
</dbReference>
<reference evidence="9" key="1">
    <citation type="submission" date="2021-11" db="EMBL/GenBank/DDBJ databases">
        <authorList>
            <person name="Schell T."/>
        </authorList>
    </citation>
    <scope>NUCLEOTIDE SEQUENCE</scope>
    <source>
        <strain evidence="9">M5</strain>
    </source>
</reference>
<dbReference type="EMBL" id="CAKKLH010000302">
    <property type="protein sequence ID" value="CAH0110264.1"/>
    <property type="molecule type" value="Genomic_DNA"/>
</dbReference>
<keyword evidence="1" id="KW-0147">Chitin-binding</keyword>
<evidence type="ECO:0000256" key="4">
    <source>
        <dbReference type="ARBA" id="ARBA00023157"/>
    </source>
</evidence>
<feature type="region of interest" description="Disordered" evidence="6">
    <location>
        <begin position="258"/>
        <end position="285"/>
    </location>
</feature>
<dbReference type="SMART" id="SM00494">
    <property type="entry name" value="ChtBD2"/>
    <property type="match status" value="4"/>
</dbReference>
<dbReference type="Proteomes" id="UP000789390">
    <property type="component" value="Unassembled WGS sequence"/>
</dbReference>
<feature type="chain" id="PRO_5035208525" description="Chitin-binding type-2 domain-containing protein" evidence="7">
    <location>
        <begin position="20"/>
        <end position="463"/>
    </location>
</feature>
<dbReference type="PROSITE" id="PS50940">
    <property type="entry name" value="CHIT_BIND_II"/>
    <property type="match status" value="4"/>
</dbReference>
<evidence type="ECO:0000256" key="1">
    <source>
        <dbReference type="ARBA" id="ARBA00022669"/>
    </source>
</evidence>